<proteinExistence type="predicted"/>
<reference evidence="1" key="1">
    <citation type="submission" date="2020-11" db="EMBL/GenBank/DDBJ databases">
        <authorList>
            <consortium name="DOE Joint Genome Institute"/>
            <person name="Ahrendt S."/>
            <person name="Riley R."/>
            <person name="Andreopoulos W."/>
            <person name="Labutti K."/>
            <person name="Pangilinan J."/>
            <person name="Ruiz-Duenas F.J."/>
            <person name="Barrasa J.M."/>
            <person name="Sanchez-Garcia M."/>
            <person name="Camarero S."/>
            <person name="Miyauchi S."/>
            <person name="Serrano A."/>
            <person name="Linde D."/>
            <person name="Babiker R."/>
            <person name="Drula E."/>
            <person name="Ayuso-Fernandez I."/>
            <person name="Pacheco R."/>
            <person name="Padilla G."/>
            <person name="Ferreira P."/>
            <person name="Barriuso J."/>
            <person name="Kellner H."/>
            <person name="Castanera R."/>
            <person name="Alfaro M."/>
            <person name="Ramirez L."/>
            <person name="Pisabarro A.G."/>
            <person name="Kuo A."/>
            <person name="Tritt A."/>
            <person name="Lipzen A."/>
            <person name="He G."/>
            <person name="Yan M."/>
            <person name="Ng V."/>
            <person name="Cullen D."/>
            <person name="Martin F."/>
            <person name="Rosso M.-N."/>
            <person name="Henrissat B."/>
            <person name="Hibbett D."/>
            <person name="Martinez A.T."/>
            <person name="Grigoriev I.V."/>
        </authorList>
    </citation>
    <scope>NUCLEOTIDE SEQUENCE</scope>
    <source>
        <strain evidence="1">ATCC 90797</strain>
    </source>
</reference>
<dbReference type="Gene3D" id="3.40.50.300">
    <property type="entry name" value="P-loop containing nucleotide triphosphate hydrolases"/>
    <property type="match status" value="1"/>
</dbReference>
<evidence type="ECO:0000313" key="1">
    <source>
        <dbReference type="EMBL" id="KAF9501274.1"/>
    </source>
</evidence>
<dbReference type="AlphaFoldDB" id="A0A9P6A802"/>
<comment type="caution">
    <text evidence="1">The sequence shown here is derived from an EMBL/GenBank/DDBJ whole genome shotgun (WGS) entry which is preliminary data.</text>
</comment>
<sequence length="81" mass="9027">MAQVEGLKKLMIVITLLNLLGKQNVDKLAVVGIWAVAINSKSNSASLWKIQKIKNHQYDVLIINPEILMGSSKAMWKQPRG</sequence>
<gene>
    <name evidence="1" type="ORF">BDN71DRAFT_1501549</name>
</gene>
<dbReference type="EMBL" id="MU154524">
    <property type="protein sequence ID" value="KAF9501274.1"/>
    <property type="molecule type" value="Genomic_DNA"/>
</dbReference>
<evidence type="ECO:0000313" key="2">
    <source>
        <dbReference type="Proteomes" id="UP000807025"/>
    </source>
</evidence>
<accession>A0A9P6A802</accession>
<dbReference type="OrthoDB" id="10261556at2759"/>
<dbReference type="InterPro" id="IPR027417">
    <property type="entry name" value="P-loop_NTPase"/>
</dbReference>
<protein>
    <submittedName>
        <fullName evidence="1">Uncharacterized protein</fullName>
    </submittedName>
</protein>
<dbReference type="Proteomes" id="UP000807025">
    <property type="component" value="Unassembled WGS sequence"/>
</dbReference>
<name>A0A9P6A802_PLEER</name>
<keyword evidence="2" id="KW-1185">Reference proteome</keyword>
<organism evidence="1 2">
    <name type="scientific">Pleurotus eryngii</name>
    <name type="common">Boletus of the steppes</name>
    <dbReference type="NCBI Taxonomy" id="5323"/>
    <lineage>
        <taxon>Eukaryota</taxon>
        <taxon>Fungi</taxon>
        <taxon>Dikarya</taxon>
        <taxon>Basidiomycota</taxon>
        <taxon>Agaricomycotina</taxon>
        <taxon>Agaricomycetes</taxon>
        <taxon>Agaricomycetidae</taxon>
        <taxon>Agaricales</taxon>
        <taxon>Pleurotineae</taxon>
        <taxon>Pleurotaceae</taxon>
        <taxon>Pleurotus</taxon>
    </lineage>
</organism>